<feature type="region of interest" description="Disordered" evidence="2">
    <location>
        <begin position="2317"/>
        <end position="2337"/>
    </location>
</feature>
<keyword evidence="4" id="KW-1185">Reference proteome</keyword>
<feature type="compositionally biased region" description="Acidic residues" evidence="2">
    <location>
        <begin position="2319"/>
        <end position="2337"/>
    </location>
</feature>
<dbReference type="EMBL" id="KJ704366">
    <property type="protein sequence ID" value="AIF28241.1"/>
    <property type="molecule type" value="Genomic_RNA"/>
</dbReference>
<evidence type="ECO:0000313" key="3">
    <source>
        <dbReference type="EMBL" id="AIF28241.1"/>
    </source>
</evidence>
<reference evidence="3 4" key="1">
    <citation type="journal article" date="2014" name="Virus Res.">
        <title>A new ophiovirus is associated with blueberry mosaic disease.</title>
        <authorList>
            <person name="Thekke-Veetil T."/>
            <person name="Ho T."/>
            <person name="Keller K.E."/>
            <person name="Martin R.R."/>
            <person name="Tzanetakis I.E."/>
        </authorList>
    </citation>
    <scope>NUCLEOTIDE SEQUENCE [LARGE SCALE GENOMIC DNA]</scope>
    <source>
        <strain evidence="3">Arkansas5</strain>
    </source>
</reference>
<organism evidence="3 4">
    <name type="scientific">Blueberry mosaic associated virus</name>
    <dbReference type="NCBI Taxonomy" id="1520332"/>
    <lineage>
        <taxon>Viruses</taxon>
        <taxon>Riboviria</taxon>
        <taxon>Orthornavirae</taxon>
        <taxon>Negarnaviricota</taxon>
        <taxon>Haploviricotina</taxon>
        <taxon>Milneviricetes</taxon>
        <taxon>Naedrevirales</taxon>
        <taxon>Aspiviridae</taxon>
        <taxon>Ophiovirus</taxon>
        <taxon>Ophiovirus vaccinii</taxon>
    </lineage>
</organism>
<evidence type="ECO:0000256" key="2">
    <source>
        <dbReference type="SAM" id="MobiDB-lite"/>
    </source>
</evidence>
<protein>
    <submittedName>
        <fullName evidence="3">RNA-dependent RNA polymerase</fullName>
    </submittedName>
</protein>
<evidence type="ECO:0000313" key="4">
    <source>
        <dbReference type="Proteomes" id="UP000203404"/>
    </source>
</evidence>
<dbReference type="Proteomes" id="UP000203404">
    <property type="component" value="Genome"/>
</dbReference>
<name>A0A075IG98_9VIRU</name>
<dbReference type="GeneID" id="35408435"/>
<evidence type="ECO:0000256" key="1">
    <source>
        <dbReference type="SAM" id="Coils"/>
    </source>
</evidence>
<dbReference type="GO" id="GO:0003968">
    <property type="term" value="F:RNA-directed RNA polymerase activity"/>
    <property type="evidence" value="ECO:0007669"/>
    <property type="project" value="UniProtKB-KW"/>
</dbReference>
<keyword evidence="3" id="KW-0696">RNA-directed RNA polymerase</keyword>
<keyword evidence="3" id="KW-0808">Transferase</keyword>
<accession>A0A075IG98</accession>
<keyword evidence="1" id="KW-0175">Coiled coil</keyword>
<keyword evidence="3" id="KW-0548">Nucleotidyltransferase</keyword>
<proteinExistence type="predicted"/>
<dbReference type="KEGG" id="vg:35408435"/>
<sequence>MSKVMRKSWGERVEDMEEMDFSDDDVLATMSEIEQAEEKSVDVKDPNYMKVMFELAEEKYNDLMKRAEKYKSFSELMAKYGKQYCDLMMSRLEEEQKEPPKTVVDYSQGYIYMDNWTMSDYHRNYVDKPSVITKLNQPYRTFSKSVVDMISEDGKFPEKFSLKAKIELFRAREFIKEFCQNKKLISSQNEVFKFYNYLKSFQHQSKFSEECLNFGSALENLETNRISLNLLNKKIRTEAQKIECTIDTLNDMWILNLIETINLKIKMSYSMLNKKYDGRESVTFHENRRINTRCNNDGSSVTKIEIQDYNEEIEIFLFFSNSFSVLVYGDKALIGNGDMMNYLLSIADHNVNLSIISELKEQEVKDVISPETKFIRYIKSLSVLPTKLRVGLAGLYESTCLLMADYRTKSSVLPLIDNLVDSAELSLGKTDEIIQICLSVKPEDCIKMSCIGKTIIYAEIDTKKGLEKYTQRTDRNHPIDPSVVEKLRLIFRMKVVTSYISKYGVVPQLQEVSDLLTQELSLMAAKGSYSRDIVYNPFNYKNFRLGKMLELGQETNISSRVIDKACSKDEYDEKGNSVKELIYYIENNNLDDLIEEVYLDRKEFDKDRTVQVLPRKHKLLKECKKYMLVRLVEKEKELKPAARFFGVASFKIKLYVSTVMELVKRAMKLIPGQMMTMTEDERRSIMYKMSSMLEEKDSYSIFLDYSGHNTSQRPGNNAFILEEICDMYGFTEGSREREHVINVLYIFSNMEAIYESSLSDFVYKSNYQNGAIEGWLGPLWGIQSQLMMEDMLSSLGFKRYIGTTYSDDSCGVFIEKDLNNEKLDDIIMRIQWYAERMGLLVKLSQTQVTNGRCSMLKNHYFKDLPIENNYKRMMAISPNSSVIWGDELEQVKNIDSGYTSSCSRSNHHKFQTIIKNYRMVMLLSREIMRFGKFMEIELDKRFMSHVNAEQTLNKICMKSSEYVKMNYHLIPNEEDMLVHYLRYNNKNEDLLECTLILFYLPFTMFGYATTSIPDASLSGYSVSNVKRICYVESLISKKDRVIKTYNLSKLSKNAYSYISTPFPMEGGRFDTGTLLKDVLKQELPRRIINEELKTIHKVKMSIEEEQFKAELVSTFKDVFSHRIVSKFYECSIFNYFEEIYSKIDNSTTFTFILGKLKMNKLWNKAWTINHKIEFKEQSSNLYSNYNEMIDVRSSLELEYKLRGNIYQIKLNFLEIEEVPLLGKVTTKSDFTSIQPILRVNDYWSEIKTKRAPPLKTNINSTKFDRDLEIEGMFQNKLIFLAYELVRYVKWIIMDMEKYSSCSEDTKQSLYEIANVTLSTFSNANFSDLSEYVVAPKGGRYFHRANAGGFNPKTGDLSSNEETSKYEIAGIDKLIESTGGIDNNLNLQYLMLSIKASLAYLKPKQYELKPLSLCQDVALVLRDVSFSLDGIKSRHKMTRFEPCKIVNDLSSIKNKSKLYKSFSYFISTDDSITGKFINHASIVPNEVIMRYSSFKSVYKYMEDQEILSPEVIPDEVLMRLAPEIVDYGSRDQYFDAFYKFYQGLNIIDNETPTRSVIRSLIYSEVFRKDKDGNSWAKDICEKGYSLNYRNALLKLFIVTTSLVYRLEEKKPSEFTITMNRSRTLANSIINFKRMKNNTAHFYVKDKRISELLMLAFPTTGYKLSEIHKAVEEVNEELDGKRFHQYQMNTYYERDIKDYLNPEDEIFKCAGVKYEEIEISEKEFMDKKTLGAAIKAFEMICSMNCKPRNVSSPTMPDIYPSIDSVLDLLTKRGFISEDDEIADIFAGRGDCHLAMMKKGIKHTSISRNDGYNLLYRVRGMTEVKTSIDMVKKENYTQYLDRDIFLLDISHFSGKDSDLLSMITDIVNFGKKMIIRLNSVIKIFSPELSLALQSRDLSIMIPSIESPGYLYLIVDDVKRRKSLTGAKGSSFTNSLLTEKLTNEIIHMRPVSLFNKEPEEVKDHTIEAISDRKLINILLDSDPDYVELPQCLEEEIKSKDDLEKILFTPLPTGVDIERNNFLHKLIDEEKLKMYYPRLLVSDSSERMSYRKIWKIVKDKNFPKEIIINYEIERKVADGFVIGFENISEDELFQLIRIMITSNKTNSDTEMAWRFMLKLCSTTDIRRTFSSMEIIENLNLAKLQPDKMRSIDKIYNIAHIAGTAYRSSKVDEGLMILSGMKSTTLAELMKNKSKERRYNCLNYKLIINRMRLLHRKLNLNIQRYGYNIPQLVDKFSKYERVVNDAEKERMVKFIQSFETMEEYFATLSSNELFDAIISGIKEEKVIESSIGVIEASSSNMSTFIEKFIGTSEEEIERNKNMTQEELESFLEEMSDIESDLEE</sequence>
<dbReference type="RefSeq" id="YP_009449565.1">
    <property type="nucleotide sequence ID" value="NC_036635.1"/>
</dbReference>
<feature type="coiled-coil region" evidence="1">
    <location>
        <begin position="218"/>
        <end position="252"/>
    </location>
</feature>